<dbReference type="Pfam" id="PF00589">
    <property type="entry name" value="Phage_integrase"/>
    <property type="match status" value="2"/>
</dbReference>
<dbReference type="RefSeq" id="WP_038256896.1">
    <property type="nucleotide sequence ID" value="NZ_CAWLUU010000183.1"/>
</dbReference>
<reference evidence="4" key="1">
    <citation type="submission" date="2013-07" db="EMBL/GenBank/DDBJ databases">
        <title>Sub-species coevolution in mutualistic symbiosis.</title>
        <authorList>
            <person name="Murfin K."/>
            <person name="Klassen J."/>
            <person name="Lee M."/>
            <person name="Forst S."/>
            <person name="Stock P."/>
            <person name="Goodrich-Blair H."/>
        </authorList>
    </citation>
    <scope>NUCLEOTIDE SEQUENCE [LARGE SCALE GENOMIC DNA]</scope>
    <source>
        <strain evidence="4">Oregonense</strain>
    </source>
</reference>
<organism evidence="4">
    <name type="scientific">Xenorhabdus bovienii str. oregonense</name>
    <dbReference type="NCBI Taxonomy" id="1398202"/>
    <lineage>
        <taxon>Bacteria</taxon>
        <taxon>Pseudomonadati</taxon>
        <taxon>Pseudomonadota</taxon>
        <taxon>Gammaproteobacteria</taxon>
        <taxon>Enterobacterales</taxon>
        <taxon>Morganellaceae</taxon>
        <taxon>Xenorhabdus</taxon>
    </lineage>
</organism>
<proteinExistence type="predicted"/>
<dbReference type="PANTHER" id="PTHR30349">
    <property type="entry name" value="PHAGE INTEGRASE-RELATED"/>
    <property type="match status" value="1"/>
</dbReference>
<dbReference type="AlphaFoldDB" id="A0A077P693"/>
<dbReference type="PROSITE" id="PS51898">
    <property type="entry name" value="TYR_RECOMBINASE"/>
    <property type="match status" value="1"/>
</dbReference>
<comment type="caution">
    <text evidence="4">The sequence shown here is derived from an EMBL/GenBank/DDBJ whole genome shotgun (WGS) entry which is preliminary data.</text>
</comment>
<dbReference type="InterPro" id="IPR057084">
    <property type="entry name" value="Int_N"/>
</dbReference>
<dbReference type="InterPro" id="IPR050090">
    <property type="entry name" value="Tyrosine_recombinase_XerCD"/>
</dbReference>
<dbReference type="Pfam" id="PF24624">
    <property type="entry name" value="Int_N"/>
    <property type="match status" value="1"/>
</dbReference>
<dbReference type="SUPFAM" id="SSF56349">
    <property type="entry name" value="DNA breaking-rejoining enzymes"/>
    <property type="match status" value="1"/>
</dbReference>
<evidence type="ECO:0000313" key="4">
    <source>
        <dbReference type="EMBL" id="CDH06113.1"/>
    </source>
</evidence>
<sequence>MTIRKVDSGEWLCDLRPNGVKGKRIRKRFATKGEAIAYERYILDEMEDKPWLGEKEDNRKLSELVSLWHSLYGRTLADPARMLSKLTAICCGLGDPIANQLTAADFSKYREQRLAGLLPDAKGRIMAVKPITVNLEQRNLSSVFGTLKKLGHINYSNPLSGLPTFKIQENELAFLYPDEIINLLNACKESQSKDLLLITKICLATGARWSEAEELEGHQVTPHRITFTKTKGKRNRTVPISEALYNLIPKKRGQLFTPCRKSFERAIKRAGIELPEGQCTHVLRHTFASHFMMNSGNILVLQRILGHTDIKMTMIYAHFAPDHLEDAITKNPLSQLTLESQ</sequence>
<keyword evidence="2" id="KW-0233">DNA recombination</keyword>
<feature type="domain" description="Tyr recombinase" evidence="3">
    <location>
        <begin position="170"/>
        <end position="329"/>
    </location>
</feature>
<dbReference type="InterPro" id="IPR002104">
    <property type="entry name" value="Integrase_catalytic"/>
</dbReference>
<dbReference type="GO" id="GO:0006310">
    <property type="term" value="P:DNA recombination"/>
    <property type="evidence" value="ECO:0007669"/>
    <property type="project" value="UniProtKB-KW"/>
</dbReference>
<evidence type="ECO:0000259" key="3">
    <source>
        <dbReference type="PROSITE" id="PS51898"/>
    </source>
</evidence>
<accession>A0A077P693</accession>
<dbReference type="Gene3D" id="1.10.443.10">
    <property type="entry name" value="Intergrase catalytic core"/>
    <property type="match status" value="1"/>
</dbReference>
<dbReference type="InterPro" id="IPR013762">
    <property type="entry name" value="Integrase-like_cat_sf"/>
</dbReference>
<keyword evidence="1" id="KW-0229">DNA integration</keyword>
<evidence type="ECO:0000256" key="2">
    <source>
        <dbReference type="ARBA" id="ARBA00023172"/>
    </source>
</evidence>
<dbReference type="GO" id="GO:0015074">
    <property type="term" value="P:DNA integration"/>
    <property type="evidence" value="ECO:0007669"/>
    <property type="project" value="UniProtKB-KW"/>
</dbReference>
<dbReference type="HOGENOM" id="CLU_027562_44_0_6"/>
<dbReference type="EMBL" id="CBSX010000126">
    <property type="protein sequence ID" value="CDH06113.1"/>
    <property type="molecule type" value="Genomic_DNA"/>
</dbReference>
<gene>
    <name evidence="4" type="primary">int</name>
    <name evidence="4" type="ORF">XBO1_2110116</name>
</gene>
<dbReference type="InterPro" id="IPR011010">
    <property type="entry name" value="DNA_brk_join_enz"/>
</dbReference>
<name>A0A077P693_XENBV</name>
<dbReference type="PANTHER" id="PTHR30349:SF93">
    <property type="entry name" value="FELS-2 PROPHAGE PROTEIN"/>
    <property type="match status" value="1"/>
</dbReference>
<evidence type="ECO:0000256" key="1">
    <source>
        <dbReference type="ARBA" id="ARBA00022908"/>
    </source>
</evidence>
<protein>
    <submittedName>
        <fullName evidence="4">Integrase</fullName>
    </submittedName>
</protein>
<dbReference type="CDD" id="cd00796">
    <property type="entry name" value="INT_Rci_Hp1_C"/>
    <property type="match status" value="1"/>
</dbReference>
<dbReference type="Proteomes" id="UP000028483">
    <property type="component" value="Unassembled WGS sequence"/>
</dbReference>
<dbReference type="GO" id="GO:0003677">
    <property type="term" value="F:DNA binding"/>
    <property type="evidence" value="ECO:0007669"/>
    <property type="project" value="InterPro"/>
</dbReference>